<name>A0A7R8W908_9CRUS</name>
<evidence type="ECO:0000313" key="5">
    <source>
        <dbReference type="EMBL" id="CAD7224581.1"/>
    </source>
</evidence>
<dbReference type="InterPro" id="IPR000073">
    <property type="entry name" value="AB_hydrolase_1"/>
</dbReference>
<comment type="similarity">
    <text evidence="3">Belongs to the AB hydrolase superfamily. ABHD14 family.</text>
</comment>
<gene>
    <name evidence="5" type="ORF">CTOB1V02_LOCUS2538</name>
</gene>
<dbReference type="PANTHER" id="PTHR46197">
    <property type="entry name" value="PROTEIN ABHD14B-LIKE"/>
    <property type="match status" value="1"/>
</dbReference>
<reference evidence="5" key="1">
    <citation type="submission" date="2020-11" db="EMBL/GenBank/DDBJ databases">
        <authorList>
            <person name="Tran Van P."/>
        </authorList>
    </citation>
    <scope>NUCLEOTIDE SEQUENCE</scope>
</reference>
<dbReference type="SUPFAM" id="SSF53474">
    <property type="entry name" value="alpha/beta-Hydrolases"/>
    <property type="match status" value="1"/>
</dbReference>
<dbReference type="Pfam" id="PF12697">
    <property type="entry name" value="Abhydrolase_6"/>
    <property type="match status" value="1"/>
</dbReference>
<dbReference type="AlphaFoldDB" id="A0A7R8W908"/>
<evidence type="ECO:0000256" key="1">
    <source>
        <dbReference type="ARBA" id="ARBA00004496"/>
    </source>
</evidence>
<protein>
    <recommendedName>
        <fullName evidence="4">AB hydrolase-1 domain-containing protein</fullName>
    </recommendedName>
</protein>
<organism evidence="5">
    <name type="scientific">Cyprideis torosa</name>
    <dbReference type="NCBI Taxonomy" id="163714"/>
    <lineage>
        <taxon>Eukaryota</taxon>
        <taxon>Metazoa</taxon>
        <taxon>Ecdysozoa</taxon>
        <taxon>Arthropoda</taxon>
        <taxon>Crustacea</taxon>
        <taxon>Oligostraca</taxon>
        <taxon>Ostracoda</taxon>
        <taxon>Podocopa</taxon>
        <taxon>Podocopida</taxon>
        <taxon>Cytherocopina</taxon>
        <taxon>Cytheroidea</taxon>
        <taxon>Cytherideidae</taxon>
        <taxon>Cyprideis</taxon>
    </lineage>
</organism>
<accession>A0A7R8W908</accession>
<dbReference type="OrthoDB" id="284184at2759"/>
<sequence>MTQSHESVASLPLLSAEKLIVMPRQRFQWHHVAGIALGFVIVLCLVSPIRKVNSKTFDAGGKWDALDMERDLTLPSQDQQDQVEVVDQAVHVMGIDVFYRLAAPPKDVTPTGVNILFLHGAAFNSETWEQLGTLQTFAAMGHRVFAVDLPGAPESLTQRVVDPNYRGDFLRVFIDSVEGGIRPVVVVAPSMSGTYAFPLLIQHPEYFRGFVPVAAVASTVLTSDSKLMAQIIVPTLAIHGQKDSPVNVKNSQKFQKLKFGVVKEIPDARHPAYLDNPQLFHTLLKNFIQHILDHEA</sequence>
<dbReference type="Gene3D" id="3.40.50.1820">
    <property type="entry name" value="alpha/beta hydrolase"/>
    <property type="match status" value="1"/>
</dbReference>
<evidence type="ECO:0000256" key="2">
    <source>
        <dbReference type="ARBA" id="ARBA00022490"/>
    </source>
</evidence>
<keyword evidence="2" id="KW-0963">Cytoplasm</keyword>
<evidence type="ECO:0000256" key="3">
    <source>
        <dbReference type="ARBA" id="ARBA00037942"/>
    </source>
</evidence>
<comment type="subcellular location">
    <subcellularLocation>
        <location evidence="1">Cytoplasm</location>
    </subcellularLocation>
</comment>
<evidence type="ECO:0000259" key="4">
    <source>
        <dbReference type="Pfam" id="PF12697"/>
    </source>
</evidence>
<dbReference type="GO" id="GO:0005737">
    <property type="term" value="C:cytoplasm"/>
    <property type="evidence" value="ECO:0007669"/>
    <property type="project" value="UniProtKB-SubCell"/>
</dbReference>
<dbReference type="InterPro" id="IPR029058">
    <property type="entry name" value="AB_hydrolase_fold"/>
</dbReference>
<proteinExistence type="inferred from homology"/>
<dbReference type="PANTHER" id="PTHR46197:SF3">
    <property type="entry name" value="AB HYDROLASE-1 DOMAIN-CONTAINING PROTEIN"/>
    <property type="match status" value="1"/>
</dbReference>
<feature type="domain" description="AB hydrolase-1" evidence="4">
    <location>
        <begin position="115"/>
        <end position="215"/>
    </location>
</feature>
<dbReference type="EMBL" id="OB660401">
    <property type="protein sequence ID" value="CAD7224581.1"/>
    <property type="molecule type" value="Genomic_DNA"/>
</dbReference>